<dbReference type="EMBL" id="SMFL01000020">
    <property type="protein sequence ID" value="TDE09393.1"/>
    <property type="molecule type" value="Genomic_DNA"/>
</dbReference>
<feature type="compositionally biased region" description="Basic and acidic residues" evidence="1">
    <location>
        <begin position="47"/>
        <end position="62"/>
    </location>
</feature>
<comment type="caution">
    <text evidence="3">The sequence shown here is derived from an EMBL/GenBank/DDBJ whole genome shotgun (WGS) entry which is preliminary data.</text>
</comment>
<dbReference type="Pfam" id="PF11827">
    <property type="entry name" value="DUF3347"/>
    <property type="match status" value="1"/>
</dbReference>
<feature type="region of interest" description="Disordered" evidence="1">
    <location>
        <begin position="37"/>
        <end position="62"/>
    </location>
</feature>
<keyword evidence="4" id="KW-1185">Reference proteome</keyword>
<proteinExistence type="predicted"/>
<evidence type="ECO:0000256" key="1">
    <source>
        <dbReference type="SAM" id="MobiDB-lite"/>
    </source>
</evidence>
<dbReference type="AlphaFoldDB" id="A0A4R5DG67"/>
<reference evidence="3 4" key="1">
    <citation type="submission" date="2019-03" db="EMBL/GenBank/DDBJ databases">
        <title>Dyadobacter AR-3-6 sp. nov., isolated from arctic soil.</title>
        <authorList>
            <person name="Chaudhary D.K."/>
        </authorList>
    </citation>
    <scope>NUCLEOTIDE SEQUENCE [LARGE SCALE GENOMIC DNA]</scope>
    <source>
        <strain evidence="3 4">AR-3-6</strain>
    </source>
</reference>
<sequence>MNNQFLTINFSKMKKVTKWALPVAMIVFLSACGSKNEEDNTSSHQDSTAHEHHEGMDMGGKETGKVVLKDDKLNAVYQHYIHLTTALINSDTAEAKIAASAIEAGLGQVPQGSQAAKTASRIIEAKDIESQRTLYSELSDEFIPLVKKAGLNSGELYVDFCPMANKDKGGYWLSAQKEIKNPYMGDKMISCGEVKETIN</sequence>
<evidence type="ECO:0000313" key="4">
    <source>
        <dbReference type="Proteomes" id="UP000294850"/>
    </source>
</evidence>
<accession>A0A4R5DG67</accession>
<organism evidence="3 4">
    <name type="scientific">Dyadobacter psychrotolerans</name>
    <dbReference type="NCBI Taxonomy" id="2541721"/>
    <lineage>
        <taxon>Bacteria</taxon>
        <taxon>Pseudomonadati</taxon>
        <taxon>Bacteroidota</taxon>
        <taxon>Cytophagia</taxon>
        <taxon>Cytophagales</taxon>
        <taxon>Spirosomataceae</taxon>
        <taxon>Dyadobacter</taxon>
    </lineage>
</organism>
<dbReference type="OrthoDB" id="5513217at2"/>
<name>A0A4R5DG67_9BACT</name>
<dbReference type="InterPro" id="IPR021782">
    <property type="entry name" value="DUF3347"/>
</dbReference>
<protein>
    <submittedName>
        <fullName evidence="3">DUF3347 domain-containing protein</fullName>
    </submittedName>
</protein>
<gene>
    <name evidence="3" type="ORF">E0F88_30705</name>
</gene>
<evidence type="ECO:0000259" key="2">
    <source>
        <dbReference type="Pfam" id="PF11827"/>
    </source>
</evidence>
<feature type="domain" description="DUF3347" evidence="2">
    <location>
        <begin position="76"/>
        <end position="153"/>
    </location>
</feature>
<dbReference type="Proteomes" id="UP000294850">
    <property type="component" value="Unassembled WGS sequence"/>
</dbReference>
<evidence type="ECO:0000313" key="3">
    <source>
        <dbReference type="EMBL" id="TDE09393.1"/>
    </source>
</evidence>